<dbReference type="EMBL" id="CCRK01000008">
    <property type="protein sequence ID" value="CDZ50731.1"/>
    <property type="molecule type" value="Genomic_DNA"/>
</dbReference>
<reference evidence="2 3" key="1">
    <citation type="submission" date="2014-08" db="EMBL/GenBank/DDBJ databases">
        <authorList>
            <person name="Chen Y.-H."/>
        </authorList>
    </citation>
    <scope>NUCLEOTIDE SEQUENCE [LARGE SCALE GENOMIC DNA]</scope>
</reference>
<accession>A0A0T7GTX6</accession>
<evidence type="ECO:0000256" key="1">
    <source>
        <dbReference type="SAM" id="MobiDB-lite"/>
    </source>
</evidence>
<feature type="region of interest" description="Disordered" evidence="1">
    <location>
        <begin position="25"/>
        <end position="52"/>
    </location>
</feature>
<protein>
    <submittedName>
        <fullName evidence="2">Uncharacterized protein</fullName>
    </submittedName>
</protein>
<dbReference type="Proteomes" id="UP000039660">
    <property type="component" value="Unassembled WGS sequence"/>
</dbReference>
<gene>
    <name evidence="2" type="ORF">NGAL_HAMBI1189_35990</name>
</gene>
<dbReference type="AlphaFoldDB" id="A0A0T7GTX6"/>
<evidence type="ECO:0000313" key="3">
    <source>
        <dbReference type="Proteomes" id="UP000039660"/>
    </source>
</evidence>
<organism evidence="2 3">
    <name type="scientific">Neorhizobium galegae bv. officinalis</name>
    <dbReference type="NCBI Taxonomy" id="323656"/>
    <lineage>
        <taxon>Bacteria</taxon>
        <taxon>Pseudomonadati</taxon>
        <taxon>Pseudomonadota</taxon>
        <taxon>Alphaproteobacteria</taxon>
        <taxon>Hyphomicrobiales</taxon>
        <taxon>Rhizobiaceae</taxon>
        <taxon>Rhizobium/Agrobacterium group</taxon>
        <taxon>Neorhizobium</taxon>
    </lineage>
</organism>
<proteinExistence type="predicted"/>
<name>A0A0T7GTX6_NEOGA</name>
<evidence type="ECO:0000313" key="2">
    <source>
        <dbReference type="EMBL" id="CDZ50731.1"/>
    </source>
</evidence>
<sequence>MTSETFECRAFLVAWIALAEAGKKKAGRDGPRSGAAYTEGGQKRQGDGFRGSKNRYSKINGLSMWSHDTTIFWAKYEAVDAQSLSRSRRGRQAGRSATIRLSLMMGKKTHLICVSRDSAARQIGLGNGCRKRKNLLGWQGELRHPSCLSLVRTKSRVVQTEGRRTGVRICEIRLFEAFRWILPRR</sequence>